<dbReference type="EMBL" id="GL984206">
    <property type="protein sequence ID" value="EGR28848.1"/>
    <property type="molecule type" value="Genomic_DNA"/>
</dbReference>
<sequence>MNDCQRDKEALQKEIEQEKLKTTSQVQHEKFGEGIDEKLDQLVKFTGRNKKELVELVKNNKELTVGQLYDKAVEQKLI</sequence>
<proteinExistence type="predicted"/>
<evidence type="ECO:0000313" key="1">
    <source>
        <dbReference type="EMBL" id="EGR28848.1"/>
    </source>
</evidence>
<dbReference type="GeneID" id="14904959"/>
<name>G0R0Y3_ICHMU</name>
<dbReference type="AlphaFoldDB" id="G0R0Y3"/>
<protein>
    <submittedName>
        <fullName evidence="1">Uncharacterized protein</fullName>
    </submittedName>
</protein>
<gene>
    <name evidence="1" type="ORF">IMG5_167570</name>
</gene>
<dbReference type="RefSeq" id="XP_004030084.1">
    <property type="nucleotide sequence ID" value="XM_004030036.1"/>
</dbReference>
<accession>G0R0Y3</accession>
<dbReference type="InParanoid" id="G0R0Y3"/>
<evidence type="ECO:0000313" key="2">
    <source>
        <dbReference type="Proteomes" id="UP000008983"/>
    </source>
</evidence>
<keyword evidence="2" id="KW-1185">Reference proteome</keyword>
<dbReference type="Proteomes" id="UP000008983">
    <property type="component" value="Unassembled WGS sequence"/>
</dbReference>
<reference evidence="1 2" key="1">
    <citation type="submission" date="2011-07" db="EMBL/GenBank/DDBJ databases">
        <authorList>
            <person name="Coyne R."/>
            <person name="Brami D."/>
            <person name="Johnson J."/>
            <person name="Hostetler J."/>
            <person name="Hannick L."/>
            <person name="Clark T."/>
            <person name="Cassidy-Hanley D."/>
            <person name="Inman J."/>
        </authorList>
    </citation>
    <scope>NUCLEOTIDE SEQUENCE [LARGE SCALE GENOMIC DNA]</scope>
    <source>
        <strain evidence="1 2">G5</strain>
    </source>
</reference>
<dbReference type="OrthoDB" id="322235at2759"/>
<organism evidence="1 2">
    <name type="scientific">Ichthyophthirius multifiliis</name>
    <name type="common">White spot disease agent</name>
    <name type="synonym">Ich</name>
    <dbReference type="NCBI Taxonomy" id="5932"/>
    <lineage>
        <taxon>Eukaryota</taxon>
        <taxon>Sar</taxon>
        <taxon>Alveolata</taxon>
        <taxon>Ciliophora</taxon>
        <taxon>Intramacronucleata</taxon>
        <taxon>Oligohymenophorea</taxon>
        <taxon>Hymenostomatida</taxon>
        <taxon>Ophryoglenina</taxon>
        <taxon>Ichthyophthirius</taxon>
    </lineage>
</organism>